<evidence type="ECO:0008006" key="3">
    <source>
        <dbReference type="Google" id="ProtNLM"/>
    </source>
</evidence>
<gene>
    <name evidence="1" type="ORF">FHS23_004599</name>
</gene>
<dbReference type="Pfam" id="PF12686">
    <property type="entry name" value="DUF3800"/>
    <property type="match status" value="1"/>
</dbReference>
<protein>
    <recommendedName>
        <fullName evidence="3">DUF3800 domain-containing protein</fullName>
    </recommendedName>
</protein>
<dbReference type="RefSeq" id="WP_221219991.1">
    <property type="nucleotide sequence ID" value="NZ_JACHWU010000011.1"/>
</dbReference>
<dbReference type="EMBL" id="JACHWU010000011">
    <property type="protein sequence ID" value="MBB3053545.1"/>
    <property type="molecule type" value="Genomic_DNA"/>
</dbReference>
<dbReference type="InterPro" id="IPR024524">
    <property type="entry name" value="DUF3800"/>
</dbReference>
<accession>A0A839S6P8</accession>
<keyword evidence="2" id="KW-1185">Reference proteome</keyword>
<sequence length="200" mass="22166">MPIPSSPANRCAFADESFKEAHDGGYYVLAAAMFEPADEDEVREVLQRLRGPRRGGGKLHWNEMNQSQQHRAAKEIGALEGFHVVAVGAPVPYKRQERARAMCLRTLLLELHSYGAERLIMESRSKELNARDVKAVVGARYQLPKGTSFRVEHVPGPNEPLLWAADVVAGAVRASREDESAPFRAVLEHCVYEISVDTGC</sequence>
<dbReference type="AlphaFoldDB" id="A0A839S6P8"/>
<proteinExistence type="predicted"/>
<reference evidence="1 2" key="1">
    <citation type="submission" date="2020-08" db="EMBL/GenBank/DDBJ databases">
        <title>Genomic Encyclopedia of Type Strains, Phase III (KMG-III): the genomes of soil and plant-associated and newly described type strains.</title>
        <authorList>
            <person name="Whitman W."/>
        </authorList>
    </citation>
    <scope>NUCLEOTIDE SEQUENCE [LARGE SCALE GENOMIC DNA]</scope>
    <source>
        <strain evidence="1 2">CECT 8577</strain>
    </source>
</reference>
<dbReference type="Proteomes" id="UP000550714">
    <property type="component" value="Unassembled WGS sequence"/>
</dbReference>
<evidence type="ECO:0000313" key="1">
    <source>
        <dbReference type="EMBL" id="MBB3053545.1"/>
    </source>
</evidence>
<comment type="caution">
    <text evidence="1">The sequence shown here is derived from an EMBL/GenBank/DDBJ whole genome shotgun (WGS) entry which is preliminary data.</text>
</comment>
<organism evidence="1 2">
    <name type="scientific">Prauserella isguenensis</name>
    <dbReference type="NCBI Taxonomy" id="1470180"/>
    <lineage>
        <taxon>Bacteria</taxon>
        <taxon>Bacillati</taxon>
        <taxon>Actinomycetota</taxon>
        <taxon>Actinomycetes</taxon>
        <taxon>Pseudonocardiales</taxon>
        <taxon>Pseudonocardiaceae</taxon>
        <taxon>Prauserella</taxon>
    </lineage>
</organism>
<evidence type="ECO:0000313" key="2">
    <source>
        <dbReference type="Proteomes" id="UP000550714"/>
    </source>
</evidence>
<name>A0A839S6P8_9PSEU</name>